<protein>
    <recommendedName>
        <fullName evidence="7">SH3 domain-containing protein</fullName>
    </recommendedName>
</protein>
<dbReference type="Gene3D" id="2.30.30.40">
    <property type="entry name" value="SH3 Domains"/>
    <property type="match status" value="1"/>
</dbReference>
<name>A0A1B6C4Q7_9HEMI</name>
<dbReference type="Pfam" id="PF08397">
    <property type="entry name" value="IMD"/>
    <property type="match status" value="1"/>
</dbReference>
<reference evidence="6" key="1">
    <citation type="submission" date="2015-12" db="EMBL/GenBank/DDBJ databases">
        <title>De novo transcriptome assembly of four potential Pierce s Disease insect vectors from Arizona vineyards.</title>
        <authorList>
            <person name="Tassone E.E."/>
        </authorList>
    </citation>
    <scope>NUCLEOTIDE SEQUENCE</scope>
</reference>
<dbReference type="PANTHER" id="PTHR14206">
    <property type="entry name" value="BRAIN-SPECIFIC ANGIOGENESIS INHIBITOR 1-ASSOCIATED PROTEIN 2"/>
    <property type="match status" value="1"/>
</dbReference>
<feature type="compositionally biased region" description="Polar residues" evidence="3">
    <location>
        <begin position="285"/>
        <end position="295"/>
    </location>
</feature>
<feature type="compositionally biased region" description="Pro residues" evidence="3">
    <location>
        <begin position="341"/>
        <end position="369"/>
    </location>
</feature>
<dbReference type="GO" id="GO:0005654">
    <property type="term" value="C:nucleoplasm"/>
    <property type="evidence" value="ECO:0007669"/>
    <property type="project" value="TreeGrafter"/>
</dbReference>
<dbReference type="InterPro" id="IPR001452">
    <property type="entry name" value="SH3_domain"/>
</dbReference>
<feature type="region of interest" description="Disordered" evidence="3">
    <location>
        <begin position="251"/>
        <end position="475"/>
    </location>
</feature>
<dbReference type="InterPro" id="IPR013606">
    <property type="entry name" value="I-BAR_dom"/>
</dbReference>
<dbReference type="GO" id="GO:0030838">
    <property type="term" value="P:positive regulation of actin filament polymerization"/>
    <property type="evidence" value="ECO:0007669"/>
    <property type="project" value="TreeGrafter"/>
</dbReference>
<feature type="compositionally biased region" description="Polar residues" evidence="3">
    <location>
        <begin position="370"/>
        <end position="382"/>
    </location>
</feature>
<feature type="compositionally biased region" description="Basic and acidic residues" evidence="3">
    <location>
        <begin position="635"/>
        <end position="648"/>
    </location>
</feature>
<evidence type="ECO:0008006" key="7">
    <source>
        <dbReference type="Google" id="ProtNLM"/>
    </source>
</evidence>
<dbReference type="SUPFAM" id="SSF50044">
    <property type="entry name" value="SH3-domain"/>
    <property type="match status" value="1"/>
</dbReference>
<dbReference type="InterPro" id="IPR027267">
    <property type="entry name" value="AH/BAR_dom_sf"/>
</dbReference>
<dbReference type="SUPFAM" id="SSF103657">
    <property type="entry name" value="BAR/IMD domain-like"/>
    <property type="match status" value="1"/>
</dbReference>
<feature type="region of interest" description="Disordered" evidence="3">
    <location>
        <begin position="525"/>
        <end position="648"/>
    </location>
</feature>
<organism evidence="6">
    <name type="scientific">Clastoptera arizonana</name>
    <name type="common">Arizona spittle bug</name>
    <dbReference type="NCBI Taxonomy" id="38151"/>
    <lineage>
        <taxon>Eukaryota</taxon>
        <taxon>Metazoa</taxon>
        <taxon>Ecdysozoa</taxon>
        <taxon>Arthropoda</taxon>
        <taxon>Hexapoda</taxon>
        <taxon>Insecta</taxon>
        <taxon>Pterygota</taxon>
        <taxon>Neoptera</taxon>
        <taxon>Paraneoptera</taxon>
        <taxon>Hemiptera</taxon>
        <taxon>Auchenorrhyncha</taxon>
        <taxon>Cercopoidea</taxon>
        <taxon>Clastopteridae</taxon>
        <taxon>Clastoptera</taxon>
    </lineage>
</organism>
<evidence type="ECO:0000259" key="5">
    <source>
        <dbReference type="PROSITE" id="PS51338"/>
    </source>
</evidence>
<evidence type="ECO:0000256" key="3">
    <source>
        <dbReference type="SAM" id="MobiDB-lite"/>
    </source>
</evidence>
<dbReference type="GO" id="GO:0051017">
    <property type="term" value="P:actin filament bundle assembly"/>
    <property type="evidence" value="ECO:0007669"/>
    <property type="project" value="TreeGrafter"/>
</dbReference>
<feature type="compositionally biased region" description="Acidic residues" evidence="3">
    <location>
        <begin position="566"/>
        <end position="575"/>
    </location>
</feature>
<evidence type="ECO:0000259" key="4">
    <source>
        <dbReference type="PROSITE" id="PS50002"/>
    </source>
</evidence>
<dbReference type="Gene3D" id="1.20.1270.60">
    <property type="entry name" value="Arfaptin homology (AH) domain/BAR domain"/>
    <property type="match status" value="1"/>
</dbReference>
<evidence type="ECO:0000313" key="6">
    <source>
        <dbReference type="EMBL" id="JAS08483.1"/>
    </source>
</evidence>
<dbReference type="Pfam" id="PF00018">
    <property type="entry name" value="SH3_1"/>
    <property type="match status" value="1"/>
</dbReference>
<proteinExistence type="predicted"/>
<dbReference type="EMBL" id="GEDC01028815">
    <property type="protein sequence ID" value="JAS08483.1"/>
    <property type="molecule type" value="Transcribed_RNA"/>
</dbReference>
<dbReference type="SMART" id="SM00326">
    <property type="entry name" value="SH3"/>
    <property type="match status" value="1"/>
</dbReference>
<evidence type="ECO:0000256" key="2">
    <source>
        <dbReference type="PROSITE-ProRule" id="PRU00192"/>
    </source>
</evidence>
<dbReference type="PROSITE" id="PS50002">
    <property type="entry name" value="SH3"/>
    <property type="match status" value="1"/>
</dbReference>
<accession>A0A1B6C4Q7</accession>
<gene>
    <name evidence="6" type="ORF">g.32363</name>
</gene>
<dbReference type="CDD" id="cd11779">
    <property type="entry name" value="SH3_Irsp53_BAIAP2L"/>
    <property type="match status" value="1"/>
</dbReference>
<dbReference type="FunFam" id="2.30.30.40:FF:000188">
    <property type="entry name" value="Insulin receptor tyrosine kinase substrate"/>
    <property type="match status" value="1"/>
</dbReference>
<dbReference type="GO" id="GO:0005829">
    <property type="term" value="C:cytosol"/>
    <property type="evidence" value="ECO:0007669"/>
    <property type="project" value="TreeGrafter"/>
</dbReference>
<keyword evidence="1 2" id="KW-0728">SH3 domain</keyword>
<feature type="compositionally biased region" description="Basic and acidic residues" evidence="3">
    <location>
        <begin position="605"/>
        <end position="627"/>
    </location>
</feature>
<dbReference type="InterPro" id="IPR027681">
    <property type="entry name" value="IRSp53/IRTKS/Pinkbar"/>
</dbReference>
<dbReference type="PROSITE" id="PS51338">
    <property type="entry name" value="IMD"/>
    <property type="match status" value="1"/>
</dbReference>
<sequence length="648" mass="72476">MDKELKSMQVLEEERSKLDAFCEQSLKNAMTQERRRYGFVLERQCSLAKHYLAYHSTGHNIYQAHLDDWQEVAKTREFLPESVEAMFATRLRQVSFWSDDDNGNSPRIEDDRISIASQLRKTKSMDASCLDVRAINDISSPSMPHHSLARAKSDFNLTASTHSLVQDTNGSPAPRPKSMAVTDSGTWENPLARALYAYLSSGENQLSFLEGDIIALMGERNKGWQFGENLRTQCSGWFPLAYTEILIDDSATTTSSPTHRRQDSIATTPGGFSIGSPGGSSSAGNHTRNPTTPSNAPAPVTRFGDTLAYRQPQSRAGTDNCSFNAGPPGVPAPVAPSSRRAPPPLPPLPPHPHTLPPPRQPPSKRPPPANSSLHSSNDSGFSNDPPPAPEIDYSDDEAARRTTMMKNHRNKQQKPTEQEEKKENLSTVRGWLGEATNEWYPGHDNKGHRPLRQTSSAGHLATLNRKDLDSPKMENMTMKTVDIPYEKKIKRTKSLWKFRRDNEVLEGMALWKHRSLVDVSALEGTPKPMKKSLSLSKESQESLDVSEETVVNGRKEQNGNSHSIDSEESENDDTESCIVVDDHHKAAKVGSLLPRTRLIPRNGGKRPEPEPRNTDNEMRTRSQRTLEGRVQTTGENHRERWFDPWDNE</sequence>
<feature type="domain" description="IMD" evidence="5">
    <location>
        <begin position="1"/>
        <end position="93"/>
    </location>
</feature>
<dbReference type="PANTHER" id="PTHR14206:SF7">
    <property type="entry name" value="INSULIN RECEPTOR SUBSTRATE 53 KDA, ISOFORM A"/>
    <property type="match status" value="1"/>
</dbReference>
<dbReference type="AlphaFoldDB" id="A0A1B6C4Q7"/>
<feature type="compositionally biased region" description="Basic and acidic residues" evidence="3">
    <location>
        <begin position="414"/>
        <end position="424"/>
    </location>
</feature>
<feature type="compositionally biased region" description="Polar residues" evidence="3">
    <location>
        <begin position="311"/>
        <end position="323"/>
    </location>
</feature>
<feature type="domain" description="SH3" evidence="4">
    <location>
        <begin position="187"/>
        <end position="248"/>
    </location>
</feature>
<dbReference type="GO" id="GO:0007009">
    <property type="term" value="P:plasma membrane organization"/>
    <property type="evidence" value="ECO:0007669"/>
    <property type="project" value="InterPro"/>
</dbReference>
<dbReference type="InterPro" id="IPR036028">
    <property type="entry name" value="SH3-like_dom_sf"/>
</dbReference>
<dbReference type="GO" id="GO:0051764">
    <property type="term" value="P:actin crosslink formation"/>
    <property type="evidence" value="ECO:0007669"/>
    <property type="project" value="TreeGrafter"/>
</dbReference>
<evidence type="ECO:0000256" key="1">
    <source>
        <dbReference type="ARBA" id="ARBA00022443"/>
    </source>
</evidence>
<feature type="region of interest" description="Disordered" evidence="3">
    <location>
        <begin position="164"/>
        <end position="184"/>
    </location>
</feature>